<accession>A0A4Q8AAA7</accession>
<dbReference type="Proteomes" id="UP000292685">
    <property type="component" value="Unassembled WGS sequence"/>
</dbReference>
<evidence type="ECO:0000313" key="1">
    <source>
        <dbReference type="EMBL" id="RZU60894.1"/>
    </source>
</evidence>
<organism evidence="1 2">
    <name type="scientific">Zhihengliuella halotolerans</name>
    <dbReference type="NCBI Taxonomy" id="370736"/>
    <lineage>
        <taxon>Bacteria</taxon>
        <taxon>Bacillati</taxon>
        <taxon>Actinomycetota</taxon>
        <taxon>Actinomycetes</taxon>
        <taxon>Micrococcales</taxon>
        <taxon>Micrococcaceae</taxon>
        <taxon>Zhihengliuella</taxon>
    </lineage>
</organism>
<dbReference type="RefSeq" id="WP_165391873.1">
    <property type="nucleotide sequence ID" value="NZ_SHLA01000001.1"/>
</dbReference>
<evidence type="ECO:0000313" key="2">
    <source>
        <dbReference type="Proteomes" id="UP000292685"/>
    </source>
</evidence>
<sequence>MFSLVAVVLFLREYTGGEAFAYGLLGGASAAIGRWVVRPEAPVPVAAAG</sequence>
<gene>
    <name evidence="1" type="ORF">EV380_0445</name>
</gene>
<dbReference type="AlphaFoldDB" id="A0A4Q8AAA7"/>
<dbReference type="EMBL" id="SHLA01000001">
    <property type="protein sequence ID" value="RZU60894.1"/>
    <property type="molecule type" value="Genomic_DNA"/>
</dbReference>
<reference evidence="1 2" key="1">
    <citation type="submission" date="2019-02" db="EMBL/GenBank/DDBJ databases">
        <title>Sequencing the genomes of 1000 actinobacteria strains.</title>
        <authorList>
            <person name="Klenk H.-P."/>
        </authorList>
    </citation>
    <scope>NUCLEOTIDE SEQUENCE [LARGE SCALE GENOMIC DNA]</scope>
    <source>
        <strain evidence="1 2">DSM 17364</strain>
    </source>
</reference>
<proteinExistence type="predicted"/>
<comment type="caution">
    <text evidence="1">The sequence shown here is derived from an EMBL/GenBank/DDBJ whole genome shotgun (WGS) entry which is preliminary data.</text>
</comment>
<keyword evidence="2" id="KW-1185">Reference proteome</keyword>
<protein>
    <submittedName>
        <fullName evidence="1">Uncharacterized protein</fullName>
    </submittedName>
</protein>
<name>A0A4Q8AAA7_9MICC</name>